<evidence type="ECO:0000256" key="6">
    <source>
        <dbReference type="SAM" id="Phobius"/>
    </source>
</evidence>
<feature type="compositionally biased region" description="Acidic residues" evidence="5">
    <location>
        <begin position="1"/>
        <end position="10"/>
    </location>
</feature>
<dbReference type="GO" id="GO:0005254">
    <property type="term" value="F:chloride channel activity"/>
    <property type="evidence" value="ECO:0007669"/>
    <property type="project" value="TreeGrafter"/>
</dbReference>
<feature type="domain" description="Anoctamin transmembrane" evidence="7">
    <location>
        <begin position="826"/>
        <end position="1213"/>
    </location>
</feature>
<dbReference type="GO" id="GO:0016020">
    <property type="term" value="C:membrane"/>
    <property type="evidence" value="ECO:0007669"/>
    <property type="project" value="UniProtKB-SubCell"/>
</dbReference>
<proteinExistence type="predicted"/>
<sequence length="1355" mass="148676">MALEDIDQLSDENGPASPQDKKTDLVTPDAKTEKPLKATPKAPTKKPKAAAEKSAPKSGGRKPALKRPAAAISAGTVSSEPVMKRPAGKQKDPDFISVCKSMCKANGVWSVKLGKKEVIRVKPVPGVPSDELEGIAEAVKQELRRTKGDVAASKELHEHWMRLIHELAEKPVASEKTTAEGDNGETKESHEGEEEEHVEEDDELLMVTGTDALAQLLMVTGSDALAHLPMVTGCDALAHLVMVTGSDALAPLLMVTGSDALAQLLMITGSDALAHLLMVTGSDSRAHLLMVTGSDALATGSNHLSLALSRSYMHMQDLVEEIRTKQDKGNFRPVEEAPAVRAPLALPPLPPPAEPPESPGEPAPDGTQEIAVEELFKGRMRSLQDQERRALWSKSLQFDAAIVFPNPDFEENRGLSCLGKDIFSLLAGSWKNPDLSKVERGVSESEARRLYHDVLRDEKASTEAAFLKAFGDLRPWIRGKGKEENWPQSKGASKPPVEEAKKQLRCLSHGGSFRRVDTSGAAGTCSLAPQGHESEMDVEMGHAPSEVFYQHTLDPNLSSATDLLSLIRNSIVAMLAGKGLTVEMVFSSDFRWIYALISAGEAALEDLSTKHHFPRALDLESIDPEATEPCDDGYEPLAVAFQQEQCEEVMELLKVLQQDGPVGPVGTDSAKKVKLQDPAVREAYSWYLRSRLKGNSAVAAKKEANAAWGKERQEWEPWQRPQPPLRNIWDRLCSSDSNGPEVVRVGPGPVQACHYQRVQVHRLDGKVVTSRFSREDRILLIMAAVSDVCDVFKLMNDGYVAEIVPCKGNVLDEQSPQGQASSLQLAFKRQMGTWIAVPALFGIIAQVLIALLGKEHFFNTLLGYALLMASWFSLALGAWKLNRKQLLLIRGDVPGSDGSFDICCGSGFVRPSDSVNPRPFGSTRRQFYGGMKRSLITGAMEEQASPCFNFLRRGLIFLLCLIFAAASAALAAVTCDLLPLPEEKFTVHRIEYSFSQHIVGLVVVLEIWLLNRLFRLISLTFTRWENHKTRSEFVHAYHLKALGLQLVNSYASLFYIAFYPDSFKMYEVSQSCSYAETWWNYWGATCRMARLNKQLMTILAAFCLKVGFRCVLFKLISSAVNPKTNQSAPERNSDLLDLDRVMMAPRFGDPETDLNIAPSCCFNASSEVIIVLGMFFLFFPASPWIGLLTLAFLQLSNLATNMAPSRRAVPWRAGYPACHSADLLEASDRLACTAIQAISWLAMLCMAALLVWPADLGAGFVTSTLLGQTSGLASPAAALLLLCRFLPGRLVRCTPGAVRLRTAETRLCRAMQKSRSEAASSALSMRSARGRARFGTDFRVRTPQQWEELSAKFTS</sequence>
<dbReference type="PANTHER" id="PTHR12308">
    <property type="entry name" value="ANOCTAMIN"/>
    <property type="match status" value="1"/>
</dbReference>
<feature type="transmembrane region" description="Helical" evidence="6">
    <location>
        <begin position="1168"/>
        <end position="1193"/>
    </location>
</feature>
<reference evidence="8" key="1">
    <citation type="submission" date="2022-10" db="EMBL/GenBank/DDBJ databases">
        <authorList>
            <person name="Chen Y."/>
            <person name="Dougan E. K."/>
            <person name="Chan C."/>
            <person name="Rhodes N."/>
            <person name="Thang M."/>
        </authorList>
    </citation>
    <scope>NUCLEOTIDE SEQUENCE</scope>
</reference>
<accession>A0A9P1BUR1</accession>
<feature type="transmembrane region" description="Helical" evidence="6">
    <location>
        <begin position="1230"/>
        <end position="1252"/>
    </location>
</feature>
<dbReference type="EMBL" id="CAMXCT010000516">
    <property type="protein sequence ID" value="CAI3979839.1"/>
    <property type="molecule type" value="Genomic_DNA"/>
</dbReference>
<feature type="transmembrane region" description="Helical" evidence="6">
    <location>
        <begin position="1258"/>
        <end position="1282"/>
    </location>
</feature>
<feature type="compositionally biased region" description="Pro residues" evidence="5">
    <location>
        <begin position="345"/>
        <end position="362"/>
    </location>
</feature>
<protein>
    <submittedName>
        <fullName evidence="9">Anoctamin transmembrane domain-containing protein</fullName>
    </submittedName>
</protein>
<keyword evidence="10" id="KW-1185">Reference proteome</keyword>
<dbReference type="EMBL" id="CAMXCT030000516">
    <property type="protein sequence ID" value="CAL4767151.1"/>
    <property type="molecule type" value="Genomic_DNA"/>
</dbReference>
<gene>
    <name evidence="8" type="ORF">C1SCF055_LOCUS7765</name>
</gene>
<evidence type="ECO:0000313" key="10">
    <source>
        <dbReference type="Proteomes" id="UP001152797"/>
    </source>
</evidence>
<feature type="compositionally biased region" description="Basic and acidic residues" evidence="5">
    <location>
        <begin position="169"/>
        <end position="190"/>
    </location>
</feature>
<keyword evidence="4 6" id="KW-0472">Membrane</keyword>
<feature type="compositionally biased region" description="Acidic residues" evidence="5">
    <location>
        <begin position="191"/>
        <end position="202"/>
    </location>
</feature>
<feature type="transmembrane region" description="Helical" evidence="6">
    <location>
        <begin position="831"/>
        <end position="851"/>
    </location>
</feature>
<evidence type="ECO:0000259" key="7">
    <source>
        <dbReference type="Pfam" id="PF04547"/>
    </source>
</evidence>
<name>A0A9P1BUR1_9DINO</name>
<dbReference type="OrthoDB" id="296386at2759"/>
<comment type="subcellular location">
    <subcellularLocation>
        <location evidence="1">Membrane</location>
        <topology evidence="1">Multi-pass membrane protein</topology>
    </subcellularLocation>
</comment>
<reference evidence="9 10" key="2">
    <citation type="submission" date="2024-05" db="EMBL/GenBank/DDBJ databases">
        <authorList>
            <person name="Chen Y."/>
            <person name="Shah S."/>
            <person name="Dougan E. K."/>
            <person name="Thang M."/>
            <person name="Chan C."/>
        </authorList>
    </citation>
    <scope>NUCLEOTIDE SEQUENCE [LARGE SCALE GENOMIC DNA]</scope>
</reference>
<dbReference type="Pfam" id="PF04547">
    <property type="entry name" value="Anoctamin"/>
    <property type="match status" value="1"/>
</dbReference>
<feature type="region of interest" description="Disordered" evidence="5">
    <location>
        <begin position="169"/>
        <end position="202"/>
    </location>
</feature>
<feature type="region of interest" description="Disordered" evidence="5">
    <location>
        <begin position="340"/>
        <end position="366"/>
    </location>
</feature>
<organism evidence="8">
    <name type="scientific">Cladocopium goreaui</name>
    <dbReference type="NCBI Taxonomy" id="2562237"/>
    <lineage>
        <taxon>Eukaryota</taxon>
        <taxon>Sar</taxon>
        <taxon>Alveolata</taxon>
        <taxon>Dinophyceae</taxon>
        <taxon>Suessiales</taxon>
        <taxon>Symbiodiniaceae</taxon>
        <taxon>Cladocopium</taxon>
    </lineage>
</organism>
<keyword evidence="3 6" id="KW-1133">Transmembrane helix</keyword>
<evidence type="ECO:0000256" key="5">
    <source>
        <dbReference type="SAM" id="MobiDB-lite"/>
    </source>
</evidence>
<feature type="region of interest" description="Disordered" evidence="5">
    <location>
        <begin position="1"/>
        <end position="92"/>
    </location>
</feature>
<dbReference type="InterPro" id="IPR007632">
    <property type="entry name" value="Anoctamin"/>
</dbReference>
<feature type="transmembrane region" description="Helical" evidence="6">
    <location>
        <begin position="994"/>
        <end position="1014"/>
    </location>
</feature>
<comment type="caution">
    <text evidence="8">The sequence shown here is derived from an EMBL/GenBank/DDBJ whole genome shotgun (WGS) entry which is preliminary data.</text>
</comment>
<evidence type="ECO:0000256" key="2">
    <source>
        <dbReference type="ARBA" id="ARBA00022692"/>
    </source>
</evidence>
<evidence type="ECO:0000256" key="3">
    <source>
        <dbReference type="ARBA" id="ARBA00022989"/>
    </source>
</evidence>
<feature type="transmembrane region" description="Helical" evidence="6">
    <location>
        <begin position="955"/>
        <end position="974"/>
    </location>
</feature>
<feature type="compositionally biased region" description="Basic and acidic residues" evidence="5">
    <location>
        <begin position="19"/>
        <end position="36"/>
    </location>
</feature>
<dbReference type="InterPro" id="IPR049452">
    <property type="entry name" value="Anoctamin_TM"/>
</dbReference>
<evidence type="ECO:0000256" key="4">
    <source>
        <dbReference type="ARBA" id="ARBA00023136"/>
    </source>
</evidence>
<dbReference type="EMBL" id="CAMXCT020000516">
    <property type="protein sequence ID" value="CAL1133214.1"/>
    <property type="molecule type" value="Genomic_DNA"/>
</dbReference>
<dbReference type="PANTHER" id="PTHR12308:SF73">
    <property type="entry name" value="ANOCTAMIN"/>
    <property type="match status" value="1"/>
</dbReference>
<keyword evidence="2 6" id="KW-0812">Transmembrane</keyword>
<evidence type="ECO:0000313" key="9">
    <source>
        <dbReference type="EMBL" id="CAL4767151.1"/>
    </source>
</evidence>
<evidence type="ECO:0000313" key="8">
    <source>
        <dbReference type="EMBL" id="CAI3979839.1"/>
    </source>
</evidence>
<evidence type="ECO:0000256" key="1">
    <source>
        <dbReference type="ARBA" id="ARBA00004141"/>
    </source>
</evidence>
<dbReference type="Proteomes" id="UP001152797">
    <property type="component" value="Unassembled WGS sequence"/>
</dbReference>